<dbReference type="OrthoDB" id="3689183at2759"/>
<organism evidence="1 2">
    <name type="scientific">Melanomma pulvis-pyrius CBS 109.77</name>
    <dbReference type="NCBI Taxonomy" id="1314802"/>
    <lineage>
        <taxon>Eukaryota</taxon>
        <taxon>Fungi</taxon>
        <taxon>Dikarya</taxon>
        <taxon>Ascomycota</taxon>
        <taxon>Pezizomycotina</taxon>
        <taxon>Dothideomycetes</taxon>
        <taxon>Pleosporomycetidae</taxon>
        <taxon>Pleosporales</taxon>
        <taxon>Melanommataceae</taxon>
        <taxon>Melanomma</taxon>
    </lineage>
</organism>
<gene>
    <name evidence="1" type="ORF">K505DRAFT_258042</name>
</gene>
<dbReference type="EMBL" id="MU002338">
    <property type="protein sequence ID" value="KAF2787287.1"/>
    <property type="molecule type" value="Genomic_DNA"/>
</dbReference>
<evidence type="ECO:0000313" key="2">
    <source>
        <dbReference type="Proteomes" id="UP000799757"/>
    </source>
</evidence>
<sequence>HKSKAYRHPEVDETTYRIGNEYFIPNQRNKLPISIELESARPCDTIMEIVDRMTKYSHFIPTEEATTTGEIA</sequence>
<proteinExistence type="predicted"/>
<protein>
    <submittedName>
        <fullName evidence="1">Uncharacterized protein</fullName>
    </submittedName>
</protein>
<accession>A0A6A6WU63</accession>
<name>A0A6A6WU63_9PLEO</name>
<dbReference type="AlphaFoldDB" id="A0A6A6WU63"/>
<dbReference type="Proteomes" id="UP000799757">
    <property type="component" value="Unassembled WGS sequence"/>
</dbReference>
<reference evidence="1" key="1">
    <citation type="journal article" date="2020" name="Stud. Mycol.">
        <title>101 Dothideomycetes genomes: a test case for predicting lifestyles and emergence of pathogens.</title>
        <authorList>
            <person name="Haridas S."/>
            <person name="Albert R."/>
            <person name="Binder M."/>
            <person name="Bloem J."/>
            <person name="Labutti K."/>
            <person name="Salamov A."/>
            <person name="Andreopoulos B."/>
            <person name="Baker S."/>
            <person name="Barry K."/>
            <person name="Bills G."/>
            <person name="Bluhm B."/>
            <person name="Cannon C."/>
            <person name="Castanera R."/>
            <person name="Culley D."/>
            <person name="Daum C."/>
            <person name="Ezra D."/>
            <person name="Gonzalez J."/>
            <person name="Henrissat B."/>
            <person name="Kuo A."/>
            <person name="Liang C."/>
            <person name="Lipzen A."/>
            <person name="Lutzoni F."/>
            <person name="Magnuson J."/>
            <person name="Mondo S."/>
            <person name="Nolan M."/>
            <person name="Ohm R."/>
            <person name="Pangilinan J."/>
            <person name="Park H.-J."/>
            <person name="Ramirez L."/>
            <person name="Alfaro M."/>
            <person name="Sun H."/>
            <person name="Tritt A."/>
            <person name="Yoshinaga Y."/>
            <person name="Zwiers L.-H."/>
            <person name="Turgeon B."/>
            <person name="Goodwin S."/>
            <person name="Spatafora J."/>
            <person name="Crous P."/>
            <person name="Grigoriev I."/>
        </authorList>
    </citation>
    <scope>NUCLEOTIDE SEQUENCE</scope>
    <source>
        <strain evidence="1">CBS 109.77</strain>
    </source>
</reference>
<evidence type="ECO:0000313" key="1">
    <source>
        <dbReference type="EMBL" id="KAF2787287.1"/>
    </source>
</evidence>
<feature type="non-terminal residue" evidence="1">
    <location>
        <position position="1"/>
    </location>
</feature>
<keyword evidence="2" id="KW-1185">Reference proteome</keyword>